<keyword evidence="4" id="KW-1185">Reference proteome</keyword>
<comment type="similarity">
    <text evidence="1">Belongs to the polysaccharide synthase family.</text>
</comment>
<reference evidence="4" key="1">
    <citation type="submission" date="2016-10" db="EMBL/GenBank/DDBJ databases">
        <authorList>
            <person name="Varghese N."/>
            <person name="Submissions S."/>
        </authorList>
    </citation>
    <scope>NUCLEOTIDE SEQUENCE [LARGE SCALE GENOMIC DNA]</scope>
    <source>
        <strain evidence="4">DSM 24499</strain>
    </source>
</reference>
<dbReference type="Pfam" id="PF02719">
    <property type="entry name" value="Polysacc_synt_2"/>
    <property type="match status" value="1"/>
</dbReference>
<feature type="domain" description="Polysaccharide biosynthesis protein CapD-like" evidence="2">
    <location>
        <begin position="129"/>
        <end position="398"/>
    </location>
</feature>
<evidence type="ECO:0000256" key="1">
    <source>
        <dbReference type="ARBA" id="ARBA00007430"/>
    </source>
</evidence>
<dbReference type="InterPro" id="IPR003869">
    <property type="entry name" value="Polysac_CapD-like"/>
</dbReference>
<dbReference type="EMBL" id="FOKV01000003">
    <property type="protein sequence ID" value="SFC33156.1"/>
    <property type="molecule type" value="Genomic_DNA"/>
</dbReference>
<dbReference type="AlphaFoldDB" id="A0A1I1IA84"/>
<name>A0A1I1IA84_9FLAO</name>
<dbReference type="SUPFAM" id="SSF51735">
    <property type="entry name" value="NAD(P)-binding Rossmann-fold domains"/>
    <property type="match status" value="1"/>
</dbReference>
<organism evidence="3 4">
    <name type="scientific">Zunongwangia mangrovi</name>
    <dbReference type="NCBI Taxonomy" id="1334022"/>
    <lineage>
        <taxon>Bacteria</taxon>
        <taxon>Pseudomonadati</taxon>
        <taxon>Bacteroidota</taxon>
        <taxon>Flavobacteriia</taxon>
        <taxon>Flavobacteriales</taxon>
        <taxon>Flavobacteriaceae</taxon>
        <taxon>Zunongwangia</taxon>
    </lineage>
</organism>
<dbReference type="InterPro" id="IPR051203">
    <property type="entry name" value="Polysaccharide_Synthase-Rel"/>
</dbReference>
<gene>
    <name evidence="3" type="ORF">SAMN04487907_103363</name>
</gene>
<dbReference type="OrthoDB" id="9803111at2"/>
<dbReference type="RefSeq" id="WP_092542218.1">
    <property type="nucleotide sequence ID" value="NZ_FOKV01000003.1"/>
</dbReference>
<protein>
    <submittedName>
        <fullName evidence="3">Polysaccharide biosynthesis protein</fullName>
    </submittedName>
</protein>
<dbReference type="InterPro" id="IPR036291">
    <property type="entry name" value="NAD(P)-bd_dom_sf"/>
</dbReference>
<dbReference type="PANTHER" id="PTHR43318:SF1">
    <property type="entry name" value="POLYSACCHARIDE BIOSYNTHESIS PROTEIN EPSC-RELATED"/>
    <property type="match status" value="1"/>
</dbReference>
<evidence type="ECO:0000259" key="2">
    <source>
        <dbReference type="Pfam" id="PF02719"/>
    </source>
</evidence>
<dbReference type="Proteomes" id="UP000199438">
    <property type="component" value="Unassembled WGS sequence"/>
</dbReference>
<proteinExistence type="inferred from homology"/>
<accession>A0A1I1IA84</accession>
<evidence type="ECO:0000313" key="4">
    <source>
        <dbReference type="Proteomes" id="UP000199438"/>
    </source>
</evidence>
<sequence length="439" mass="50017">MLKPDLTAQIIIFGEASKLQEVSDFLRQNYINLNILIFDKNRLNSEELDKLEFLESESTVIYIEEEHKADFGIKAAFLDKAISAKAAIFTLPLQDWKKNVFHFNEFQLQDLFKIDKISPSKLPQKNKKLLITGGAGYIGAALVKYYSASFSEIIIIDQSESALFFLKEEVEILYPNANINCCLADVTNRQRMTSIFEEFQPEIVIHAAAYKHVGLLENELEEVVKNNIAGAYIVFYLAETYNAEQCILVSTDKAVAPKSVMGKSKAWAEKLCLWFSQNCDEISFKTIRFGNVLGSTGSVLPIWDRQLEWRDSISLTNVNASRYFFTIQEIFELTDDVLENDSSGQIFTLKNEHPLLLARLANLYLYNRSAEILKTELKPGEKEHEQLIAENENLIQQSNNISIVEGAEINDDFMEQLSVLLSDKIPTEEKASIIKDYKL</sequence>
<evidence type="ECO:0000313" key="3">
    <source>
        <dbReference type="EMBL" id="SFC33156.1"/>
    </source>
</evidence>
<dbReference type="Gene3D" id="3.40.50.720">
    <property type="entry name" value="NAD(P)-binding Rossmann-like Domain"/>
    <property type="match status" value="1"/>
</dbReference>
<dbReference type="PANTHER" id="PTHR43318">
    <property type="entry name" value="UDP-N-ACETYLGLUCOSAMINE 4,6-DEHYDRATASE"/>
    <property type="match status" value="1"/>
</dbReference>
<dbReference type="STRING" id="1334022.SAMN04487907_103363"/>